<protein>
    <recommendedName>
        <fullName evidence="3">YceK/YidQ family lipoprotein</fullName>
    </recommendedName>
</protein>
<reference evidence="1 2" key="1">
    <citation type="journal article" date="2002" name="Environ. Microbiol.">
        <title>Complete genome sequence and comparative analysis of the metabolically versatile Pseudomonas putida KT2440.</title>
        <authorList>
            <person name="Nelson K.E."/>
            <person name="Weinel C."/>
            <person name="Paulsen I.T."/>
            <person name="Dodson R.J."/>
            <person name="Hilbert H."/>
            <person name="Martins dos Santos V.A."/>
            <person name="Fouts D.E."/>
            <person name="Gill S.R."/>
            <person name="Pop M."/>
            <person name="Holmes M."/>
            <person name="Brinkac L."/>
            <person name="Beanan M."/>
            <person name="DeBoy R.T."/>
            <person name="Daugherty S."/>
            <person name="Kolonay J."/>
            <person name="Madupu R."/>
            <person name="Nelson W."/>
            <person name="White O."/>
            <person name="Peterson J."/>
            <person name="Khouri H."/>
            <person name="Hance I."/>
            <person name="Chris Lee P."/>
            <person name="Holtzapple E."/>
            <person name="Scanlan D."/>
            <person name="Tran K."/>
            <person name="Moazzez A."/>
            <person name="Utterback T."/>
            <person name="Rizzo M."/>
            <person name="Lee K."/>
            <person name="Kosack D."/>
            <person name="Moestl D."/>
            <person name="Wedler H."/>
            <person name="Lauber J."/>
            <person name="Stjepandic D."/>
            <person name="Hoheisel J."/>
            <person name="Straetz M."/>
            <person name="Heim S."/>
            <person name="Kiewitz C."/>
            <person name="Eisen J.A."/>
            <person name="Timmis K.N."/>
            <person name="Dusterhoft A."/>
            <person name="Tummler B."/>
            <person name="Fraser C.M."/>
        </authorList>
    </citation>
    <scope>NUCLEOTIDE SEQUENCE [LARGE SCALE GENOMIC DNA]</scope>
    <source>
        <strain evidence="2">ATCC 47054 / DSM 6125 / CFBP 8728 / NCIMB 11950 / KT2440</strain>
    </source>
</reference>
<dbReference type="BioCyc" id="PPUT160488:G1G01-4116-MONOMER"/>
<dbReference type="STRING" id="160488.PP_5639"/>
<dbReference type="PROSITE" id="PS51257">
    <property type="entry name" value="PROKAR_LIPOPROTEIN"/>
    <property type="match status" value="1"/>
</dbReference>
<dbReference type="Proteomes" id="UP000000556">
    <property type="component" value="Chromosome"/>
</dbReference>
<organism evidence="1 2">
    <name type="scientific">Pseudomonas putida (strain ATCC 47054 / DSM 6125 / CFBP 8728 / NCIMB 11950 / KT2440)</name>
    <dbReference type="NCBI Taxonomy" id="160488"/>
    <lineage>
        <taxon>Bacteria</taxon>
        <taxon>Pseudomonadati</taxon>
        <taxon>Pseudomonadota</taxon>
        <taxon>Gammaproteobacteria</taxon>
        <taxon>Pseudomonadales</taxon>
        <taxon>Pseudomonadaceae</taxon>
        <taxon>Pseudomonas</taxon>
    </lineage>
</organism>
<reference evidence="1 2" key="2">
    <citation type="journal article" date="2016" name="Environ. Microbiol.">
        <title>The revisited genome of Pseudomonas putida KT2440 enlightens its value as a robust metabolic chassis.</title>
        <authorList>
            <person name="Belda E."/>
            <person name="van Heck R.G."/>
            <person name="Lopez-Sanchez M.J."/>
            <person name="Cruveiller S."/>
            <person name="Barbe V."/>
            <person name="Fraser C."/>
            <person name="Klenk H.P."/>
            <person name="Petersen J."/>
            <person name="Morgat A."/>
            <person name="Nikel P.I."/>
            <person name="Vallenet D."/>
            <person name="Rouy Z."/>
            <person name="Sekowska A."/>
            <person name="Martins Dos Santos V.A."/>
            <person name="de Lorenzo V."/>
            <person name="Danchin A."/>
            <person name="Medigue C."/>
        </authorList>
    </citation>
    <scope>NUCLEOTIDE SEQUENCE [LARGE SCALE GENOMIC DNA]</scope>
    <source>
        <strain evidence="2">ATCC 47054 / DSM 6125 / CFBP 8728 / NCIMB 11950 / KT2440</strain>
    </source>
</reference>
<sequence length="122" mass="13279">MKQLWMGVTLVMALGGCGTVRTVSSESKAVGDLAEWNSYCPEIPRMYSGVAYQFCNLTGPERKGIHSDPYEILIDMAASGVADTIVLPYTSYQQYKLGNMVIPSFSPQMPQAPAQALPEPSQ</sequence>
<evidence type="ECO:0000313" key="2">
    <source>
        <dbReference type="Proteomes" id="UP000000556"/>
    </source>
</evidence>
<dbReference type="Pfam" id="PF07119">
    <property type="entry name" value="DUF1375"/>
    <property type="match status" value="1"/>
</dbReference>
<evidence type="ECO:0008006" key="3">
    <source>
        <dbReference type="Google" id="ProtNLM"/>
    </source>
</evidence>
<dbReference type="OrthoDB" id="8547342at2"/>
<dbReference type="EMBL" id="AE015451">
    <property type="protein sequence ID" value="AMM02975.1"/>
    <property type="molecule type" value="Genomic_DNA"/>
</dbReference>
<gene>
    <name evidence="1" type="ordered locus">PP_5639</name>
</gene>
<accession>A0A140FWJ2</accession>
<name>A0A140FWJ2_PSEPK</name>
<keyword evidence="2" id="KW-1185">Reference proteome</keyword>
<proteinExistence type="predicted"/>
<evidence type="ECO:0000313" key="1">
    <source>
        <dbReference type="EMBL" id="AMM02975.1"/>
    </source>
</evidence>
<dbReference type="AlphaFoldDB" id="A0A140FWJ2"/>
<dbReference type="InterPro" id="IPR010780">
    <property type="entry name" value="DUF1375"/>
</dbReference>
<dbReference type="KEGG" id="ppu:PP_5639"/>